<name>A0A976MCD4_THEOR</name>
<keyword evidence="6 11" id="KW-0378">Hydrolase</keyword>
<dbReference type="PROSITE" id="PS51462">
    <property type="entry name" value="NUDIX"/>
    <property type="match status" value="1"/>
</dbReference>
<evidence type="ECO:0000256" key="3">
    <source>
        <dbReference type="ARBA" id="ARBA00005279"/>
    </source>
</evidence>
<evidence type="ECO:0000313" key="11">
    <source>
        <dbReference type="EMBL" id="UKK01710.2"/>
    </source>
</evidence>
<evidence type="ECO:0000256" key="8">
    <source>
        <dbReference type="ARBA" id="ARBA00023211"/>
    </source>
</evidence>
<dbReference type="InterPro" id="IPR044099">
    <property type="entry name" value="Dcp2_NUDIX"/>
</dbReference>
<evidence type="ECO:0000256" key="2">
    <source>
        <dbReference type="ARBA" id="ARBA00004496"/>
    </source>
</evidence>
<comment type="subcellular location">
    <subcellularLocation>
        <location evidence="2">Cytoplasm</location>
    </subcellularLocation>
</comment>
<dbReference type="Proteomes" id="UP000244811">
    <property type="component" value="Chromosome 2"/>
</dbReference>
<keyword evidence="8" id="KW-0464">Manganese</keyword>
<dbReference type="SUPFAM" id="SSF140586">
    <property type="entry name" value="Dcp2 domain-like"/>
    <property type="match status" value="1"/>
</dbReference>
<dbReference type="EMBL" id="CP056071">
    <property type="protein sequence ID" value="UKK01710.2"/>
    <property type="molecule type" value="Genomic_DNA"/>
</dbReference>
<sequence>MELNESQSSILESALLDCYGRFITLLPEDVLTDHIHLPFHLQEAFWWYCDKWQVRHPELPSYSFSEFLEFICEDCPILKKFVTTNDLKNMITNWREYARKIPVRGGIIFNVSCEKVLLVQSYKSKSWSFPRGKRDEAEDDVKCAAREIQEETGLDLNSSINGDFYLEIVENDMNLKLFLIPGVDDNTRLKSFSDYEICKFKWIHLRQLENIHYLRFATFQVKPFIKKIIEFSRDFQNGKYSSQFPAAYQRYQQLANINQITFGLSSAGSMGSIGSGGSAGANTRLHSTHSMSSSHGSGPGSASGWSPEEMFRVNFEKFGIVSTYKEDEVKQESIFQNWTPVEIRPKNKRYKERELVKFDPDQFSSK</sequence>
<organism evidence="11 12">
    <name type="scientific">Theileria orientalis</name>
    <dbReference type="NCBI Taxonomy" id="68886"/>
    <lineage>
        <taxon>Eukaryota</taxon>
        <taxon>Sar</taxon>
        <taxon>Alveolata</taxon>
        <taxon>Apicomplexa</taxon>
        <taxon>Aconoidasida</taxon>
        <taxon>Piroplasmida</taxon>
        <taxon>Theileriidae</taxon>
        <taxon>Theileria</taxon>
    </lineage>
</organism>
<dbReference type="Gene3D" id="3.90.79.10">
    <property type="entry name" value="Nucleoside Triphosphate Pyrophosphohydrolase"/>
    <property type="match status" value="1"/>
</dbReference>
<dbReference type="InterPro" id="IPR007722">
    <property type="entry name" value="DCP2_BoxA"/>
</dbReference>
<keyword evidence="5" id="KW-0479">Metal-binding</keyword>
<feature type="compositionally biased region" description="Low complexity" evidence="9">
    <location>
        <begin position="288"/>
        <end position="305"/>
    </location>
</feature>
<comment type="cofactor">
    <cofactor evidence="1">
        <name>Mn(2+)</name>
        <dbReference type="ChEBI" id="CHEBI:29035"/>
    </cofactor>
</comment>
<dbReference type="PROSITE" id="PS00893">
    <property type="entry name" value="NUDIX_BOX"/>
    <property type="match status" value="1"/>
</dbReference>
<dbReference type="InterPro" id="IPR015797">
    <property type="entry name" value="NUDIX_hydrolase-like_dom_sf"/>
</dbReference>
<dbReference type="AlphaFoldDB" id="A0A976MCD4"/>
<evidence type="ECO:0000313" key="12">
    <source>
        <dbReference type="Proteomes" id="UP000244811"/>
    </source>
</evidence>
<keyword evidence="7" id="KW-0694">RNA-binding</keyword>
<evidence type="ECO:0000256" key="7">
    <source>
        <dbReference type="ARBA" id="ARBA00022884"/>
    </source>
</evidence>
<dbReference type="PANTHER" id="PTHR23114:SF17">
    <property type="entry name" value="M7GPPPN-MRNA HYDROLASE"/>
    <property type="match status" value="1"/>
</dbReference>
<dbReference type="PANTHER" id="PTHR23114">
    <property type="entry name" value="M7GPPPN-MRNA HYDROLASE"/>
    <property type="match status" value="1"/>
</dbReference>
<reference evidence="11" key="1">
    <citation type="submission" date="2022-07" db="EMBL/GenBank/DDBJ databases">
        <title>Evaluation of T. orientalis genome assembly methods using nanopore sequencing and analysis of variation between genomes.</title>
        <authorList>
            <person name="Yam J."/>
            <person name="Micallef M.L."/>
            <person name="Liu M."/>
            <person name="Djordjevic S.P."/>
            <person name="Bogema D.R."/>
            <person name="Jenkins C."/>
        </authorList>
    </citation>
    <scope>NUCLEOTIDE SEQUENCE</scope>
    <source>
        <strain evidence="11">Goon Nure</strain>
    </source>
</reference>
<dbReference type="InterPro" id="IPR000086">
    <property type="entry name" value="NUDIX_hydrolase_dom"/>
</dbReference>
<comment type="similarity">
    <text evidence="3">Belongs to the Nudix hydrolase family. DCP2 subfamily.</text>
</comment>
<dbReference type="Gene3D" id="1.10.10.1050">
    <property type="entry name" value="Dcp2, box A domain"/>
    <property type="match status" value="1"/>
</dbReference>
<dbReference type="SMART" id="SM01125">
    <property type="entry name" value="DCP2"/>
    <property type="match status" value="1"/>
</dbReference>
<evidence type="ECO:0000256" key="6">
    <source>
        <dbReference type="ARBA" id="ARBA00022801"/>
    </source>
</evidence>
<dbReference type="GO" id="GO:0000290">
    <property type="term" value="P:deadenylation-dependent decapping of nuclear-transcribed mRNA"/>
    <property type="evidence" value="ECO:0007669"/>
    <property type="project" value="InterPro"/>
</dbReference>
<evidence type="ECO:0000256" key="9">
    <source>
        <dbReference type="SAM" id="MobiDB-lite"/>
    </source>
</evidence>
<dbReference type="GO" id="GO:0005737">
    <property type="term" value="C:cytoplasm"/>
    <property type="evidence" value="ECO:0007669"/>
    <property type="project" value="UniProtKB-SubCell"/>
</dbReference>
<dbReference type="EC" id="3.6.1.62" evidence="11"/>
<feature type="region of interest" description="Disordered" evidence="9">
    <location>
        <begin position="273"/>
        <end position="305"/>
    </location>
</feature>
<dbReference type="Pfam" id="PF05026">
    <property type="entry name" value="DCP2"/>
    <property type="match status" value="1"/>
</dbReference>
<feature type="domain" description="Nudix hydrolase" evidence="10">
    <location>
        <begin position="99"/>
        <end position="227"/>
    </location>
</feature>
<gene>
    <name evidence="11" type="ORF">MACK_001063</name>
</gene>
<dbReference type="GO" id="GO:0000184">
    <property type="term" value="P:nuclear-transcribed mRNA catabolic process, nonsense-mediated decay"/>
    <property type="evidence" value="ECO:0007669"/>
    <property type="project" value="InterPro"/>
</dbReference>
<evidence type="ECO:0000259" key="10">
    <source>
        <dbReference type="PROSITE" id="PS51462"/>
    </source>
</evidence>
<evidence type="ECO:0000256" key="4">
    <source>
        <dbReference type="ARBA" id="ARBA00022490"/>
    </source>
</evidence>
<evidence type="ECO:0000256" key="5">
    <source>
        <dbReference type="ARBA" id="ARBA00022723"/>
    </source>
</evidence>
<evidence type="ECO:0000256" key="1">
    <source>
        <dbReference type="ARBA" id="ARBA00001936"/>
    </source>
</evidence>
<dbReference type="GO" id="GO:0140933">
    <property type="term" value="F:5'-(N(7)-methylguanosine 5'-triphospho)-[mRNA] hydrolase activity"/>
    <property type="evidence" value="ECO:0007669"/>
    <property type="project" value="UniProtKB-EC"/>
</dbReference>
<keyword evidence="4" id="KW-0963">Cytoplasm</keyword>
<dbReference type="InterPro" id="IPR020084">
    <property type="entry name" value="NUDIX_hydrolase_CS"/>
</dbReference>
<dbReference type="InterPro" id="IPR036189">
    <property type="entry name" value="DCP2_BoxA_sf"/>
</dbReference>
<dbReference type="SUPFAM" id="SSF55811">
    <property type="entry name" value="Nudix"/>
    <property type="match status" value="1"/>
</dbReference>
<accession>A0A976MCD4</accession>
<dbReference type="Pfam" id="PF00293">
    <property type="entry name" value="NUDIX"/>
    <property type="match status" value="1"/>
</dbReference>
<dbReference type="GO" id="GO:0030145">
    <property type="term" value="F:manganese ion binding"/>
    <property type="evidence" value="ECO:0007669"/>
    <property type="project" value="InterPro"/>
</dbReference>
<protein>
    <submittedName>
        <fullName evidence="11">5'-(N(7)-methylguanosine 5'-triphospho)-[mRNA] hydrolase</fullName>
        <ecNumber evidence="11">3.6.1.62</ecNumber>
    </submittedName>
</protein>
<dbReference type="CDD" id="cd03672">
    <property type="entry name" value="NUDIX_Dcp2p_Nudt20"/>
    <property type="match status" value="1"/>
</dbReference>
<proteinExistence type="inferred from homology"/>
<dbReference type="GO" id="GO:0003723">
    <property type="term" value="F:RNA binding"/>
    <property type="evidence" value="ECO:0007669"/>
    <property type="project" value="UniProtKB-KW"/>
</dbReference>